<dbReference type="GO" id="GO:0042073">
    <property type="term" value="P:intraciliary transport"/>
    <property type="evidence" value="ECO:0007669"/>
    <property type="project" value="TreeGrafter"/>
</dbReference>
<dbReference type="Gene3D" id="2.130.10.10">
    <property type="entry name" value="YVTN repeat-like/Quinoprotein amine dehydrogenase"/>
    <property type="match status" value="1"/>
</dbReference>
<evidence type="ECO:0008006" key="7">
    <source>
        <dbReference type="Google" id="ProtNLM"/>
    </source>
</evidence>
<proteinExistence type="predicted"/>
<dbReference type="InterPro" id="IPR015943">
    <property type="entry name" value="WD40/YVTN_repeat-like_dom_sf"/>
</dbReference>
<dbReference type="SUPFAM" id="SSF50978">
    <property type="entry name" value="WD40 repeat-like"/>
    <property type="match status" value="1"/>
</dbReference>
<name>A0A7J8IUU8_ROUAE</name>
<dbReference type="SMART" id="SM00320">
    <property type="entry name" value="WD40"/>
    <property type="match status" value="3"/>
</dbReference>
<evidence type="ECO:0000256" key="4">
    <source>
        <dbReference type="ARBA" id="ARBA00022737"/>
    </source>
</evidence>
<keyword evidence="4" id="KW-0677">Repeat</keyword>
<gene>
    <name evidence="5" type="ORF">HJG63_020603</name>
</gene>
<dbReference type="InterPro" id="IPR001680">
    <property type="entry name" value="WD40_rpt"/>
</dbReference>
<evidence type="ECO:0000256" key="2">
    <source>
        <dbReference type="ARBA" id="ARBA00022490"/>
    </source>
</evidence>
<sequence>MPSSVSLRSPAQFTFSPHGGPVYSVSCSPFHRNLFLSAGTDGHIHLYSMLQAQPLTSLQLTHKYLFAVRWSPVRPLVFAAASGEGDVQLFDLHKSSQKPTVSVKQTQDESPVYCLEFNRQQTQLLAAGDAKGTVKVWQLSTEFTEQGPRETEDLDQLAAEVAT</sequence>
<dbReference type="InterPro" id="IPR050687">
    <property type="entry name" value="Dynein_IC"/>
</dbReference>
<protein>
    <recommendedName>
        <fullName evidence="7">WD repeat domain 34</fullName>
    </recommendedName>
</protein>
<dbReference type="EMBL" id="JACASE010000003">
    <property type="protein sequence ID" value="KAF6488426.1"/>
    <property type="molecule type" value="Genomic_DNA"/>
</dbReference>
<dbReference type="AlphaFoldDB" id="A0A7J8IUU8"/>
<dbReference type="GO" id="GO:0097014">
    <property type="term" value="C:ciliary plasm"/>
    <property type="evidence" value="ECO:0007669"/>
    <property type="project" value="TreeGrafter"/>
</dbReference>
<dbReference type="Proteomes" id="UP000593571">
    <property type="component" value="Unassembled WGS sequence"/>
</dbReference>
<evidence type="ECO:0000313" key="6">
    <source>
        <dbReference type="Proteomes" id="UP000593571"/>
    </source>
</evidence>
<keyword evidence="3" id="KW-0853">WD repeat</keyword>
<evidence type="ECO:0000256" key="1">
    <source>
        <dbReference type="ARBA" id="ARBA00004496"/>
    </source>
</evidence>
<dbReference type="PANTHER" id="PTHR12442">
    <property type="entry name" value="DYNEIN INTERMEDIATE CHAIN"/>
    <property type="match status" value="1"/>
</dbReference>
<keyword evidence="6" id="KW-1185">Reference proteome</keyword>
<dbReference type="GO" id="GO:0045503">
    <property type="term" value="F:dynein light chain binding"/>
    <property type="evidence" value="ECO:0007669"/>
    <property type="project" value="TreeGrafter"/>
</dbReference>
<dbReference type="GO" id="GO:0045504">
    <property type="term" value="F:dynein heavy chain binding"/>
    <property type="evidence" value="ECO:0007669"/>
    <property type="project" value="TreeGrafter"/>
</dbReference>
<organism evidence="5 6">
    <name type="scientific">Rousettus aegyptiacus</name>
    <name type="common">Egyptian fruit bat</name>
    <name type="synonym">Pteropus aegyptiacus</name>
    <dbReference type="NCBI Taxonomy" id="9407"/>
    <lineage>
        <taxon>Eukaryota</taxon>
        <taxon>Metazoa</taxon>
        <taxon>Chordata</taxon>
        <taxon>Craniata</taxon>
        <taxon>Vertebrata</taxon>
        <taxon>Euteleostomi</taxon>
        <taxon>Mammalia</taxon>
        <taxon>Eutheria</taxon>
        <taxon>Laurasiatheria</taxon>
        <taxon>Chiroptera</taxon>
        <taxon>Yinpterochiroptera</taxon>
        <taxon>Pteropodoidea</taxon>
        <taxon>Pteropodidae</taxon>
        <taxon>Rousettinae</taxon>
        <taxon>Rousettus</taxon>
    </lineage>
</organism>
<evidence type="ECO:0000256" key="3">
    <source>
        <dbReference type="ARBA" id="ARBA00022574"/>
    </source>
</evidence>
<dbReference type="FunFam" id="2.130.10.10:FF:000283">
    <property type="entry name" value="WD repeat domain 34"/>
    <property type="match status" value="1"/>
</dbReference>
<evidence type="ECO:0000313" key="5">
    <source>
        <dbReference type="EMBL" id="KAF6488426.1"/>
    </source>
</evidence>
<reference evidence="5 6" key="1">
    <citation type="journal article" date="2020" name="Nature">
        <title>Six reference-quality genomes reveal evolution of bat adaptations.</title>
        <authorList>
            <person name="Jebb D."/>
            <person name="Huang Z."/>
            <person name="Pippel M."/>
            <person name="Hughes G.M."/>
            <person name="Lavrichenko K."/>
            <person name="Devanna P."/>
            <person name="Winkler S."/>
            <person name="Jermiin L.S."/>
            <person name="Skirmuntt E.C."/>
            <person name="Katzourakis A."/>
            <person name="Burkitt-Gray L."/>
            <person name="Ray D.A."/>
            <person name="Sullivan K.A.M."/>
            <person name="Roscito J.G."/>
            <person name="Kirilenko B.M."/>
            <person name="Davalos L.M."/>
            <person name="Corthals A.P."/>
            <person name="Power M.L."/>
            <person name="Jones G."/>
            <person name="Ransome R.D."/>
            <person name="Dechmann D.K.N."/>
            <person name="Locatelli A.G."/>
            <person name="Puechmaille S.J."/>
            <person name="Fedrigo O."/>
            <person name="Jarvis E.D."/>
            <person name="Hiller M."/>
            <person name="Vernes S.C."/>
            <person name="Myers E.W."/>
            <person name="Teeling E.C."/>
        </authorList>
    </citation>
    <scope>NUCLEOTIDE SEQUENCE [LARGE SCALE GENOMIC DNA]</scope>
    <source>
        <strain evidence="5">MRouAeg1</strain>
        <tissue evidence="5">Muscle</tissue>
    </source>
</reference>
<dbReference type="GO" id="GO:0005868">
    <property type="term" value="C:cytoplasmic dynein complex"/>
    <property type="evidence" value="ECO:0007669"/>
    <property type="project" value="TreeGrafter"/>
</dbReference>
<comment type="subcellular location">
    <subcellularLocation>
        <location evidence="1">Cytoplasm</location>
    </subcellularLocation>
</comment>
<dbReference type="PANTHER" id="PTHR12442:SF26">
    <property type="entry name" value="CYTOPLASMIC DYNEIN 2 INTERMEDIATE CHAIN 2"/>
    <property type="match status" value="1"/>
</dbReference>
<dbReference type="InterPro" id="IPR036322">
    <property type="entry name" value="WD40_repeat_dom_sf"/>
</dbReference>
<accession>A0A7J8IUU8</accession>
<comment type="caution">
    <text evidence="5">The sequence shown here is derived from an EMBL/GenBank/DDBJ whole genome shotgun (WGS) entry which is preliminary data.</text>
</comment>
<dbReference type="Pfam" id="PF00400">
    <property type="entry name" value="WD40"/>
    <property type="match status" value="2"/>
</dbReference>
<keyword evidence="2" id="KW-0963">Cytoplasm</keyword>